<dbReference type="PROSITE" id="PS50880">
    <property type="entry name" value="TOPRIM"/>
    <property type="match status" value="1"/>
</dbReference>
<dbReference type="InterPro" id="IPR003601">
    <property type="entry name" value="Topo_IA_2"/>
</dbReference>
<keyword evidence="4" id="KW-0479">Metal-binding</keyword>
<feature type="domain" description="Topo IA-type catalytic" evidence="16">
    <location>
        <begin position="135"/>
        <end position="561"/>
    </location>
</feature>
<dbReference type="EC" id="5.6.2.1" evidence="3"/>
<dbReference type="NCBIfam" id="TIGR01051">
    <property type="entry name" value="topA_bact"/>
    <property type="match status" value="1"/>
</dbReference>
<dbReference type="InterPro" id="IPR006171">
    <property type="entry name" value="TOPRIM_dom"/>
</dbReference>
<accession>A0A3B0VXN6</accession>
<evidence type="ECO:0000313" key="17">
    <source>
        <dbReference type="EMBL" id="VAW36144.1"/>
    </source>
</evidence>
<comment type="similarity">
    <text evidence="2">Belongs to the type IA topoisomerase family.</text>
</comment>
<dbReference type="SMART" id="SM00493">
    <property type="entry name" value="TOPRIM"/>
    <property type="match status" value="1"/>
</dbReference>
<evidence type="ECO:0000256" key="14">
    <source>
        <dbReference type="ARBA" id="ARBA00032877"/>
    </source>
</evidence>
<dbReference type="GO" id="GO:0006265">
    <property type="term" value="P:DNA topological change"/>
    <property type="evidence" value="ECO:0007669"/>
    <property type="project" value="InterPro"/>
</dbReference>
<evidence type="ECO:0000259" key="16">
    <source>
        <dbReference type="PROSITE" id="PS52039"/>
    </source>
</evidence>
<reference evidence="17" key="1">
    <citation type="submission" date="2018-06" db="EMBL/GenBank/DDBJ databases">
        <authorList>
            <person name="Zhirakovskaya E."/>
        </authorList>
    </citation>
    <scope>NUCLEOTIDE SEQUENCE</scope>
</reference>
<keyword evidence="7" id="KW-0460">Magnesium</keyword>
<evidence type="ECO:0000256" key="6">
    <source>
        <dbReference type="ARBA" id="ARBA00022833"/>
    </source>
</evidence>
<keyword evidence="10 17" id="KW-0413">Isomerase</keyword>
<dbReference type="InterPro" id="IPR013498">
    <property type="entry name" value="Topo_IA_Znf"/>
</dbReference>
<dbReference type="InterPro" id="IPR003602">
    <property type="entry name" value="Topo_IA_DNA-bd_dom"/>
</dbReference>
<dbReference type="InterPro" id="IPR013825">
    <property type="entry name" value="Topo_IA_cen_sub2"/>
</dbReference>
<dbReference type="PROSITE" id="PS00396">
    <property type="entry name" value="TOPO_IA_1"/>
    <property type="match status" value="1"/>
</dbReference>
<dbReference type="InterPro" id="IPR023406">
    <property type="entry name" value="Topo_IA_AS"/>
</dbReference>
<dbReference type="Gene3D" id="1.10.460.10">
    <property type="entry name" value="Topoisomerase I, domain 2"/>
    <property type="match status" value="1"/>
</dbReference>
<keyword evidence="5" id="KW-0863">Zinc-finger</keyword>
<feature type="domain" description="Toprim" evidence="15">
    <location>
        <begin position="3"/>
        <end position="119"/>
    </location>
</feature>
<dbReference type="Gene3D" id="2.70.20.10">
    <property type="entry name" value="Topoisomerase I, domain 3"/>
    <property type="match status" value="1"/>
</dbReference>
<evidence type="ECO:0000256" key="11">
    <source>
        <dbReference type="ARBA" id="ARBA00030003"/>
    </source>
</evidence>
<keyword evidence="9" id="KW-0238">DNA-binding</keyword>
<dbReference type="Pfam" id="PF01396">
    <property type="entry name" value="Zn_ribbon_Top1"/>
    <property type="match status" value="3"/>
</dbReference>
<dbReference type="GO" id="GO:0003677">
    <property type="term" value="F:DNA binding"/>
    <property type="evidence" value="ECO:0007669"/>
    <property type="project" value="UniProtKB-KW"/>
</dbReference>
<evidence type="ECO:0000256" key="7">
    <source>
        <dbReference type="ARBA" id="ARBA00022842"/>
    </source>
</evidence>
<dbReference type="CDD" id="cd03363">
    <property type="entry name" value="TOPRIM_TopoIA_TopoI"/>
    <property type="match status" value="1"/>
</dbReference>
<dbReference type="InterPro" id="IPR013826">
    <property type="entry name" value="Topo_IA_cen_sub3"/>
</dbReference>
<dbReference type="GO" id="GO:0005694">
    <property type="term" value="C:chromosome"/>
    <property type="evidence" value="ECO:0007669"/>
    <property type="project" value="InterPro"/>
</dbReference>
<dbReference type="EMBL" id="UOEZ01000037">
    <property type="protein sequence ID" value="VAW36144.1"/>
    <property type="molecule type" value="Genomic_DNA"/>
</dbReference>
<dbReference type="InterPro" id="IPR028612">
    <property type="entry name" value="Topoisom_1_IA"/>
</dbReference>
<dbReference type="PRINTS" id="PR00417">
    <property type="entry name" value="PRTPISMRASEI"/>
</dbReference>
<evidence type="ECO:0000256" key="2">
    <source>
        <dbReference type="ARBA" id="ARBA00009446"/>
    </source>
</evidence>
<proteinExistence type="inferred from homology"/>
<dbReference type="CDD" id="cd00186">
    <property type="entry name" value="TOP1Ac"/>
    <property type="match status" value="1"/>
</dbReference>
<keyword evidence="6" id="KW-0862">Zinc</keyword>
<evidence type="ECO:0000256" key="12">
    <source>
        <dbReference type="ARBA" id="ARBA00031985"/>
    </source>
</evidence>
<evidence type="ECO:0000256" key="10">
    <source>
        <dbReference type="ARBA" id="ARBA00023235"/>
    </source>
</evidence>
<evidence type="ECO:0000256" key="3">
    <source>
        <dbReference type="ARBA" id="ARBA00012891"/>
    </source>
</evidence>
<dbReference type="Pfam" id="PF01751">
    <property type="entry name" value="Toprim"/>
    <property type="match status" value="1"/>
</dbReference>
<dbReference type="InterPro" id="IPR013824">
    <property type="entry name" value="Topo_IA_cen_sub1"/>
</dbReference>
<dbReference type="GO" id="GO:0003917">
    <property type="term" value="F:DNA topoisomerase type I (single strand cut, ATP-independent) activity"/>
    <property type="evidence" value="ECO:0007669"/>
    <property type="project" value="UniProtKB-EC"/>
</dbReference>
<dbReference type="Gene3D" id="3.30.65.10">
    <property type="entry name" value="Bacterial Topoisomerase I, domain 1"/>
    <property type="match status" value="3"/>
</dbReference>
<dbReference type="PANTHER" id="PTHR42785:SF1">
    <property type="entry name" value="DNA TOPOISOMERASE"/>
    <property type="match status" value="1"/>
</dbReference>
<dbReference type="InterPro" id="IPR023405">
    <property type="entry name" value="Topo_IA_core_domain"/>
</dbReference>
<evidence type="ECO:0000259" key="15">
    <source>
        <dbReference type="PROSITE" id="PS50880"/>
    </source>
</evidence>
<evidence type="ECO:0000256" key="5">
    <source>
        <dbReference type="ARBA" id="ARBA00022771"/>
    </source>
</evidence>
<dbReference type="Gene3D" id="3.40.50.140">
    <property type="match status" value="1"/>
</dbReference>
<evidence type="ECO:0000256" key="13">
    <source>
        <dbReference type="ARBA" id="ARBA00032235"/>
    </source>
</evidence>
<dbReference type="InterPro" id="IPR013497">
    <property type="entry name" value="Topo_IA_cen"/>
</dbReference>
<protein>
    <recommendedName>
        <fullName evidence="3">DNA topoisomerase</fullName>
        <ecNumber evidence="3">5.6.2.1</ecNumber>
    </recommendedName>
    <alternativeName>
        <fullName evidence="14">Omega-protein</fullName>
    </alternativeName>
    <alternativeName>
        <fullName evidence="13">Relaxing enzyme</fullName>
    </alternativeName>
    <alternativeName>
        <fullName evidence="11">Swivelase</fullName>
    </alternativeName>
    <alternativeName>
        <fullName evidence="12">Untwisting enzyme</fullName>
    </alternativeName>
</protein>
<dbReference type="SUPFAM" id="SSF56712">
    <property type="entry name" value="Prokaryotic type I DNA topoisomerase"/>
    <property type="match status" value="1"/>
</dbReference>
<comment type="catalytic activity">
    <reaction evidence="1">
        <text>ATP-independent breakage of single-stranded DNA, followed by passage and rejoining.</text>
        <dbReference type="EC" id="5.6.2.1"/>
    </reaction>
</comment>
<evidence type="ECO:0000256" key="8">
    <source>
        <dbReference type="ARBA" id="ARBA00023029"/>
    </source>
</evidence>
<dbReference type="SMART" id="SM00436">
    <property type="entry name" value="TOP1Bc"/>
    <property type="match status" value="1"/>
</dbReference>
<dbReference type="Gene3D" id="1.10.290.10">
    <property type="entry name" value="Topoisomerase I, domain 4"/>
    <property type="match status" value="1"/>
</dbReference>
<evidence type="ECO:0000256" key="9">
    <source>
        <dbReference type="ARBA" id="ARBA00023125"/>
    </source>
</evidence>
<dbReference type="HAMAP" id="MF_00952">
    <property type="entry name" value="Topoisom_1_prok"/>
    <property type="match status" value="1"/>
</dbReference>
<dbReference type="InterPro" id="IPR000380">
    <property type="entry name" value="Topo_IA"/>
</dbReference>
<keyword evidence="8" id="KW-0799">Topoisomerase</keyword>
<organism evidence="17">
    <name type="scientific">hydrothermal vent metagenome</name>
    <dbReference type="NCBI Taxonomy" id="652676"/>
    <lineage>
        <taxon>unclassified sequences</taxon>
        <taxon>metagenomes</taxon>
        <taxon>ecological metagenomes</taxon>
    </lineage>
</organism>
<dbReference type="PANTHER" id="PTHR42785">
    <property type="entry name" value="DNA TOPOISOMERASE, TYPE IA, CORE"/>
    <property type="match status" value="1"/>
</dbReference>
<dbReference type="SMART" id="SM00437">
    <property type="entry name" value="TOP1Ac"/>
    <property type="match status" value="1"/>
</dbReference>
<dbReference type="InterPro" id="IPR005733">
    <property type="entry name" value="TopoI_bac-type"/>
</dbReference>
<dbReference type="SUPFAM" id="SSF57783">
    <property type="entry name" value="Zinc beta-ribbon"/>
    <property type="match status" value="2"/>
</dbReference>
<gene>
    <name evidence="17" type="ORF">MNBD_DELTA02-1093</name>
</gene>
<dbReference type="GO" id="GO:0008270">
    <property type="term" value="F:zinc ion binding"/>
    <property type="evidence" value="ECO:0007669"/>
    <property type="project" value="UniProtKB-KW"/>
</dbReference>
<name>A0A3B0VXN6_9ZZZZ</name>
<dbReference type="PROSITE" id="PS52039">
    <property type="entry name" value="TOPO_IA_2"/>
    <property type="match status" value="1"/>
</dbReference>
<dbReference type="InterPro" id="IPR034149">
    <property type="entry name" value="TOPRIM_TopoI"/>
</dbReference>
<evidence type="ECO:0000256" key="1">
    <source>
        <dbReference type="ARBA" id="ARBA00000213"/>
    </source>
</evidence>
<dbReference type="Pfam" id="PF01131">
    <property type="entry name" value="Topoisom_bac"/>
    <property type="match status" value="1"/>
</dbReference>
<dbReference type="AlphaFoldDB" id="A0A3B0VXN6"/>
<sequence>MKKSLVIVESPAKARTINKYLGRGFKVMASVGHIRDLPKSKLGVDLEDDFKPQYDTIKGKGKIIKELKAASKGVDEIYLAPDPDREGEAIAWHISEVISGRGGIKKGEKKIHRVLFTEITSKGIKKAIANPTILDNNKVNAQQTRRILDRLVGYQVSPILWDKVRRGLSAGRVQSVAVRVICEREREIQAFVKKEYWSIVASFPEFEARLAKCEKKKVEISTEAEADGILKELKGETFTVAEVRRKERRRNPLPPFITSTMQQEASRKLSFSAKKTMMFAQQLYEGVELGDEGPVGLITYMRTDSPRIADEARDAARAYIAQQYGKEYIPEKPNAYKGKKSAQEAHEAIRPTTMVYTPEVVKPHLSKEQWRLYDLVWKRFIASQMTPAVYDQTSVQINAGRYQFTATGAVMKFPGFIAVYEEGKDEDGDKEKEGTLPHLDEGKELQVKAITPNQHFTQPPPRFTEATLVKDMEEKGIGRPSTYAAIISTIQDREYVVKDQRRLAPTDLGFLINDLLVKSFPNILDAEFTAHMEEELDRIEEGKADWVAVMKKFYGPFKERLATAKEEMKSVKGSETPTDIKCEKCGQEMVVKWGRRGKFLACTGYPECKSTADFITDDEGKIQIAEREELTTDEKCPKCEAAMVVKTGRFGRFLACSTYPDCKGTRPFSIGIQCPEDGCGGSLIERRTKRGRVFFGCSNYPKCKYASWDDPKKEAAQ</sequence>
<evidence type="ECO:0000256" key="4">
    <source>
        <dbReference type="ARBA" id="ARBA00022723"/>
    </source>
</evidence>